<dbReference type="Pfam" id="PF01529">
    <property type="entry name" value="DHHC"/>
    <property type="match status" value="1"/>
</dbReference>
<evidence type="ECO:0000256" key="15">
    <source>
        <dbReference type="SAM" id="MobiDB-lite"/>
    </source>
</evidence>
<feature type="transmembrane region" description="Helical" evidence="14">
    <location>
        <begin position="172"/>
        <end position="200"/>
    </location>
</feature>
<evidence type="ECO:0000256" key="13">
    <source>
        <dbReference type="ARBA" id="ARBA00047790"/>
    </source>
</evidence>
<keyword evidence="3 14" id="KW-0808">Transferase</keyword>
<comment type="subcellular location">
    <subcellularLocation>
        <location evidence="1">Endoplasmic reticulum membrane</location>
        <topology evidence="1">Multi-pass membrane protein</topology>
    </subcellularLocation>
    <subcellularLocation>
        <location evidence="2">Golgi apparatus membrane</location>
        <topology evidence="2">Multi-pass membrane protein</topology>
    </subcellularLocation>
</comment>
<dbReference type="AlphaFoldDB" id="A0A7L3Z0A5"/>
<gene>
    <name evidence="17" type="primary">Zdhhc9</name>
    <name evidence="17" type="ORF">FREGRA_R10205</name>
</gene>
<evidence type="ECO:0000256" key="6">
    <source>
        <dbReference type="ARBA" id="ARBA00022989"/>
    </source>
</evidence>
<dbReference type="Proteomes" id="UP000563060">
    <property type="component" value="Unassembled WGS sequence"/>
</dbReference>
<feature type="transmembrane region" description="Helical" evidence="14">
    <location>
        <begin position="12"/>
        <end position="32"/>
    </location>
</feature>
<proteinExistence type="inferred from homology"/>
<evidence type="ECO:0000259" key="16">
    <source>
        <dbReference type="Pfam" id="PF01529"/>
    </source>
</evidence>
<dbReference type="GO" id="GO:0000139">
    <property type="term" value="C:Golgi membrane"/>
    <property type="evidence" value="ECO:0007669"/>
    <property type="project" value="UniProtKB-SubCell"/>
</dbReference>
<comment type="similarity">
    <text evidence="12">Belongs to the DHHC palmitoyltransferase family. ERF2/ZDHHC9 subfamily.</text>
</comment>
<dbReference type="PANTHER" id="PTHR22883">
    <property type="entry name" value="ZINC FINGER DHHC DOMAIN CONTAINING PROTEIN"/>
    <property type="match status" value="1"/>
</dbReference>
<keyword evidence="7" id="KW-0333">Golgi apparatus</keyword>
<evidence type="ECO:0000256" key="14">
    <source>
        <dbReference type="RuleBase" id="RU079119"/>
    </source>
</evidence>
<organism evidence="17 18">
    <name type="scientific">Fregetta grallaria</name>
    <name type="common">White-bellied storm-petrel</name>
    <name type="synonym">Procellaria grallaria</name>
    <dbReference type="NCBI Taxonomy" id="79628"/>
    <lineage>
        <taxon>Eukaryota</taxon>
        <taxon>Metazoa</taxon>
        <taxon>Chordata</taxon>
        <taxon>Craniata</taxon>
        <taxon>Vertebrata</taxon>
        <taxon>Euteleostomi</taxon>
        <taxon>Archelosauria</taxon>
        <taxon>Archosauria</taxon>
        <taxon>Dinosauria</taxon>
        <taxon>Saurischia</taxon>
        <taxon>Theropoda</taxon>
        <taxon>Coelurosauria</taxon>
        <taxon>Aves</taxon>
        <taxon>Neognathae</taxon>
        <taxon>Neoaves</taxon>
        <taxon>Aequornithes</taxon>
        <taxon>Procellariiformes</taxon>
        <taxon>Hydrobatidae</taxon>
        <taxon>Fregetta</taxon>
    </lineage>
</organism>
<comment type="domain">
    <text evidence="14">The DHHC domain is required for palmitoyltransferase activity.</text>
</comment>
<feature type="non-terminal residue" evidence="17">
    <location>
        <position position="1"/>
    </location>
</feature>
<evidence type="ECO:0000256" key="1">
    <source>
        <dbReference type="ARBA" id="ARBA00004477"/>
    </source>
</evidence>
<evidence type="ECO:0000256" key="4">
    <source>
        <dbReference type="ARBA" id="ARBA00022692"/>
    </source>
</evidence>
<dbReference type="InterPro" id="IPR039859">
    <property type="entry name" value="PFA4/ZDH16/20/ERF2-like"/>
</dbReference>
<dbReference type="GO" id="GO:0006612">
    <property type="term" value="P:protein targeting to membrane"/>
    <property type="evidence" value="ECO:0007669"/>
    <property type="project" value="TreeGrafter"/>
</dbReference>
<evidence type="ECO:0000256" key="12">
    <source>
        <dbReference type="ARBA" id="ARBA00023463"/>
    </source>
</evidence>
<dbReference type="InterPro" id="IPR001594">
    <property type="entry name" value="Palmitoyltrfase_DHHC"/>
</dbReference>
<comment type="caution">
    <text evidence="17">The sequence shown here is derived from an EMBL/GenBank/DDBJ whole genome shotgun (WGS) entry which is preliminary data.</text>
</comment>
<keyword evidence="18" id="KW-1185">Reference proteome</keyword>
<evidence type="ECO:0000256" key="3">
    <source>
        <dbReference type="ARBA" id="ARBA00022679"/>
    </source>
</evidence>
<evidence type="ECO:0000256" key="10">
    <source>
        <dbReference type="ARBA" id="ARBA00023288"/>
    </source>
</evidence>
<dbReference type="EC" id="2.3.1.225" evidence="14"/>
<feature type="transmembrane region" description="Helical" evidence="14">
    <location>
        <begin position="127"/>
        <end position="152"/>
    </location>
</feature>
<feature type="region of interest" description="Disordered" evidence="15">
    <location>
        <begin position="253"/>
        <end position="276"/>
    </location>
</feature>
<dbReference type="GO" id="GO:0019706">
    <property type="term" value="F:protein-cysteine S-palmitoyltransferase activity"/>
    <property type="evidence" value="ECO:0007669"/>
    <property type="project" value="UniProtKB-EC"/>
</dbReference>
<feature type="domain" description="Palmitoyltransferase DHHC" evidence="16">
    <location>
        <begin position="81"/>
        <end position="209"/>
    </location>
</feature>
<keyword evidence="9" id="KW-0564">Palmitate</keyword>
<keyword evidence="10" id="KW-0449">Lipoprotein</keyword>
<evidence type="ECO:0000256" key="8">
    <source>
        <dbReference type="ARBA" id="ARBA00023136"/>
    </source>
</evidence>
<keyword evidence="8 14" id="KW-0472">Membrane</keyword>
<dbReference type="GO" id="GO:0005789">
    <property type="term" value="C:endoplasmic reticulum membrane"/>
    <property type="evidence" value="ECO:0007669"/>
    <property type="project" value="UniProtKB-SubCell"/>
</dbReference>
<sequence>CRYLAVQLSPAIPVFAAVLFLFAMATLLRTSFSDPGVIPRALPDEAAFIEMEIEATNGTVPQGQRPPPRIKNFQINNQIVKLKYCYTCKIFRPPRASHCSICDNCVERFDHHCPWVGNCVGKRNYRYFYLFILSLSLLTIYIFTFNIVYVALSDDTAGVGLFPGCSPSLTVLTVLEVLICFFTLWSVVGLTGFHTFLVALNQTTNEDIKGSWTGKNRVQNPYSHGNIVKNCCEVLCGPLPPSVLDRRGILQQEESTAQEESCPRGPSAQEPAAAQGPVTAVFSLQVPVPSLSNTEMPEEKQLTSGELPVPSQDAGQAEH</sequence>
<evidence type="ECO:0000256" key="11">
    <source>
        <dbReference type="ARBA" id="ARBA00023315"/>
    </source>
</evidence>
<feature type="region of interest" description="Disordered" evidence="15">
    <location>
        <begin position="289"/>
        <end position="319"/>
    </location>
</feature>
<evidence type="ECO:0000256" key="5">
    <source>
        <dbReference type="ARBA" id="ARBA00022824"/>
    </source>
</evidence>
<dbReference type="EMBL" id="VZZT01001390">
    <property type="protein sequence ID" value="NXW07107.1"/>
    <property type="molecule type" value="Genomic_DNA"/>
</dbReference>
<reference evidence="17 18" key="1">
    <citation type="submission" date="2019-09" db="EMBL/GenBank/DDBJ databases">
        <title>Bird 10,000 Genomes (B10K) Project - Family phase.</title>
        <authorList>
            <person name="Zhang G."/>
        </authorList>
    </citation>
    <scope>NUCLEOTIDE SEQUENCE [LARGE SCALE GENOMIC DNA]</scope>
    <source>
        <strain evidence="17">B10K-DU-006-09</strain>
        <tissue evidence="17">Muscle</tissue>
    </source>
</reference>
<evidence type="ECO:0000313" key="17">
    <source>
        <dbReference type="EMBL" id="NXW07107.1"/>
    </source>
</evidence>
<keyword evidence="6 14" id="KW-1133">Transmembrane helix</keyword>
<evidence type="ECO:0000256" key="7">
    <source>
        <dbReference type="ARBA" id="ARBA00023034"/>
    </source>
</evidence>
<dbReference type="PANTHER" id="PTHR22883:SF71">
    <property type="entry name" value="PALMITOYLTRANSFERASE ZDHHC9"/>
    <property type="match status" value="1"/>
</dbReference>
<evidence type="ECO:0000313" key="18">
    <source>
        <dbReference type="Proteomes" id="UP000563060"/>
    </source>
</evidence>
<evidence type="ECO:0000256" key="9">
    <source>
        <dbReference type="ARBA" id="ARBA00023139"/>
    </source>
</evidence>
<name>A0A7L3Z0A5_FREGA</name>
<keyword evidence="11 14" id="KW-0012">Acyltransferase</keyword>
<protein>
    <recommendedName>
        <fullName evidence="14">Palmitoyltransferase</fullName>
        <ecNumber evidence="14">2.3.1.225</ecNumber>
    </recommendedName>
</protein>
<keyword evidence="5" id="KW-0256">Endoplasmic reticulum</keyword>
<comment type="catalytic activity">
    <reaction evidence="13">
        <text>L-cysteinyl-[protein] + hexadecanoyl-CoA = S-hexadecanoyl-L-cysteinyl-[protein] + CoA</text>
        <dbReference type="Rhea" id="RHEA:36683"/>
        <dbReference type="Rhea" id="RHEA-COMP:10131"/>
        <dbReference type="Rhea" id="RHEA-COMP:11032"/>
        <dbReference type="ChEBI" id="CHEBI:29950"/>
        <dbReference type="ChEBI" id="CHEBI:57287"/>
        <dbReference type="ChEBI" id="CHEBI:57379"/>
        <dbReference type="ChEBI" id="CHEBI:74151"/>
        <dbReference type="EC" id="2.3.1.225"/>
    </reaction>
    <physiologicalReaction direction="left-to-right" evidence="13">
        <dbReference type="Rhea" id="RHEA:36684"/>
    </physiologicalReaction>
</comment>
<accession>A0A7L3Z0A5</accession>
<keyword evidence="4 14" id="KW-0812">Transmembrane</keyword>
<dbReference type="PROSITE" id="PS50216">
    <property type="entry name" value="DHHC"/>
    <property type="match status" value="1"/>
</dbReference>
<evidence type="ECO:0000256" key="2">
    <source>
        <dbReference type="ARBA" id="ARBA00004653"/>
    </source>
</evidence>
<feature type="non-terminal residue" evidence="17">
    <location>
        <position position="319"/>
    </location>
</feature>